<sequence>MNSGVTPEWVAPGAGRPRRRPLATPLVPYHHIFGSPHEPQLRRRDGAQGQELRAVTAAGRAVLAALVTRGRAGNPQRTRSP</sequence>
<protein>
    <submittedName>
        <fullName evidence="2">Uncharacterized protein</fullName>
    </submittedName>
</protein>
<gene>
    <name evidence="2" type="ORF">EVAR_22620_1</name>
</gene>
<dbReference type="EMBL" id="BGZK01000362">
    <property type="protein sequence ID" value="GBP39216.1"/>
    <property type="molecule type" value="Genomic_DNA"/>
</dbReference>
<name>A0A4C1VJQ1_EUMVA</name>
<dbReference type="AlphaFoldDB" id="A0A4C1VJQ1"/>
<evidence type="ECO:0000256" key="1">
    <source>
        <dbReference type="SAM" id="MobiDB-lite"/>
    </source>
</evidence>
<organism evidence="2 3">
    <name type="scientific">Eumeta variegata</name>
    <name type="common">Bagworm moth</name>
    <name type="synonym">Eumeta japonica</name>
    <dbReference type="NCBI Taxonomy" id="151549"/>
    <lineage>
        <taxon>Eukaryota</taxon>
        <taxon>Metazoa</taxon>
        <taxon>Ecdysozoa</taxon>
        <taxon>Arthropoda</taxon>
        <taxon>Hexapoda</taxon>
        <taxon>Insecta</taxon>
        <taxon>Pterygota</taxon>
        <taxon>Neoptera</taxon>
        <taxon>Endopterygota</taxon>
        <taxon>Lepidoptera</taxon>
        <taxon>Glossata</taxon>
        <taxon>Ditrysia</taxon>
        <taxon>Tineoidea</taxon>
        <taxon>Psychidae</taxon>
        <taxon>Oiketicinae</taxon>
        <taxon>Eumeta</taxon>
    </lineage>
</organism>
<evidence type="ECO:0000313" key="2">
    <source>
        <dbReference type="EMBL" id="GBP39216.1"/>
    </source>
</evidence>
<accession>A0A4C1VJQ1</accession>
<dbReference type="Proteomes" id="UP000299102">
    <property type="component" value="Unassembled WGS sequence"/>
</dbReference>
<comment type="caution">
    <text evidence="2">The sequence shown here is derived from an EMBL/GenBank/DDBJ whole genome shotgun (WGS) entry which is preliminary data.</text>
</comment>
<evidence type="ECO:0000313" key="3">
    <source>
        <dbReference type="Proteomes" id="UP000299102"/>
    </source>
</evidence>
<feature type="region of interest" description="Disordered" evidence="1">
    <location>
        <begin position="1"/>
        <end position="22"/>
    </location>
</feature>
<proteinExistence type="predicted"/>
<keyword evidence="3" id="KW-1185">Reference proteome</keyword>
<reference evidence="2 3" key="1">
    <citation type="journal article" date="2019" name="Commun. Biol.">
        <title>The bagworm genome reveals a unique fibroin gene that provides high tensile strength.</title>
        <authorList>
            <person name="Kono N."/>
            <person name="Nakamura H."/>
            <person name="Ohtoshi R."/>
            <person name="Tomita M."/>
            <person name="Numata K."/>
            <person name="Arakawa K."/>
        </authorList>
    </citation>
    <scope>NUCLEOTIDE SEQUENCE [LARGE SCALE GENOMIC DNA]</scope>
</reference>